<feature type="domain" description="NADH-Ubiquinone oxidoreductase (complex I) chain 5 N-terminal" evidence="11">
    <location>
        <begin position="63"/>
        <end position="110"/>
    </location>
</feature>
<feature type="transmembrane region" description="Helical" evidence="9">
    <location>
        <begin position="381"/>
        <end position="403"/>
    </location>
</feature>
<feature type="transmembrane region" description="Helical" evidence="9">
    <location>
        <begin position="424"/>
        <end position="450"/>
    </location>
</feature>
<name>A0ABD5V882_9EURY</name>
<evidence type="ECO:0000256" key="2">
    <source>
        <dbReference type="ARBA" id="ARBA00022448"/>
    </source>
</evidence>
<feature type="transmembrane region" description="Helical" evidence="9">
    <location>
        <begin position="33"/>
        <end position="52"/>
    </location>
</feature>
<evidence type="ECO:0000259" key="13">
    <source>
        <dbReference type="Pfam" id="PF20501"/>
    </source>
</evidence>
<dbReference type="InterPro" id="IPR046806">
    <property type="entry name" value="MrpA_C/MbhE"/>
</dbReference>
<keyword evidence="4" id="KW-1003">Cell membrane</keyword>
<feature type="transmembrane region" description="Helical" evidence="9">
    <location>
        <begin position="6"/>
        <end position="26"/>
    </location>
</feature>
<keyword evidence="15" id="KW-1185">Reference proteome</keyword>
<dbReference type="EMBL" id="JBHSXN010000001">
    <property type="protein sequence ID" value="MFC6951622.1"/>
    <property type="molecule type" value="Genomic_DNA"/>
</dbReference>
<dbReference type="Pfam" id="PF20501">
    <property type="entry name" value="MbhE"/>
    <property type="match status" value="1"/>
</dbReference>
<evidence type="ECO:0000259" key="11">
    <source>
        <dbReference type="Pfam" id="PF00662"/>
    </source>
</evidence>
<evidence type="ECO:0000256" key="5">
    <source>
        <dbReference type="ARBA" id="ARBA00022692"/>
    </source>
</evidence>
<dbReference type="Pfam" id="PF00361">
    <property type="entry name" value="Proton_antipo_M"/>
    <property type="match status" value="1"/>
</dbReference>
<feature type="transmembrane region" description="Helical" evidence="9">
    <location>
        <begin position="254"/>
        <end position="272"/>
    </location>
</feature>
<comment type="caution">
    <text evidence="14">The sequence shown here is derived from an EMBL/GenBank/DDBJ whole genome shotgun (WGS) entry which is preliminary data.</text>
</comment>
<dbReference type="GO" id="GO:0015297">
    <property type="term" value="F:antiporter activity"/>
    <property type="evidence" value="ECO:0007669"/>
    <property type="project" value="UniProtKB-KW"/>
</dbReference>
<evidence type="ECO:0000256" key="1">
    <source>
        <dbReference type="ARBA" id="ARBA00004651"/>
    </source>
</evidence>
<evidence type="ECO:0000256" key="3">
    <source>
        <dbReference type="ARBA" id="ARBA00022449"/>
    </source>
</evidence>
<feature type="domain" description="MrpA C-terminal/MbhE" evidence="13">
    <location>
        <begin position="732"/>
        <end position="808"/>
    </location>
</feature>
<feature type="transmembrane region" description="Helical" evidence="9">
    <location>
        <begin position="791"/>
        <end position="810"/>
    </location>
</feature>
<feature type="transmembrane region" description="Helical" evidence="9">
    <location>
        <begin position="312"/>
        <end position="336"/>
    </location>
</feature>
<evidence type="ECO:0000313" key="14">
    <source>
        <dbReference type="EMBL" id="MFC6951622.1"/>
    </source>
</evidence>
<accession>A0ABD5V882</accession>
<evidence type="ECO:0000256" key="9">
    <source>
        <dbReference type="SAM" id="Phobius"/>
    </source>
</evidence>
<keyword evidence="7" id="KW-0406">Ion transport</keyword>
<dbReference type="AlphaFoldDB" id="A0ABD5V882"/>
<protein>
    <submittedName>
        <fullName evidence="14">Hydrogen gas-evolving membrane-bound hydrogenase subunit E</fullName>
    </submittedName>
</protein>
<feature type="transmembrane region" description="Helical" evidence="9">
    <location>
        <begin position="470"/>
        <end position="491"/>
    </location>
</feature>
<evidence type="ECO:0000259" key="12">
    <source>
        <dbReference type="Pfam" id="PF13244"/>
    </source>
</evidence>
<feature type="transmembrane region" description="Helical" evidence="9">
    <location>
        <begin position="209"/>
        <end position="234"/>
    </location>
</feature>
<gene>
    <name evidence="14" type="primary">mbhE</name>
    <name evidence="14" type="ORF">ACFQGB_01985</name>
</gene>
<dbReference type="PANTHER" id="PTHR43373:SF1">
    <property type="entry name" value="NA(+)_H(+) ANTIPORTER SUBUNIT A"/>
    <property type="match status" value="1"/>
</dbReference>
<dbReference type="InterPro" id="IPR001516">
    <property type="entry name" value="Proton_antipo_N"/>
</dbReference>
<feature type="transmembrane region" description="Helical" evidence="9">
    <location>
        <begin position="109"/>
        <end position="136"/>
    </location>
</feature>
<evidence type="ECO:0000259" key="10">
    <source>
        <dbReference type="Pfam" id="PF00361"/>
    </source>
</evidence>
<dbReference type="RefSeq" id="WP_336348645.1">
    <property type="nucleotide sequence ID" value="NZ_JAZAQL010000001.1"/>
</dbReference>
<feature type="transmembrane region" description="Helical" evidence="9">
    <location>
        <begin position="673"/>
        <end position="691"/>
    </location>
</feature>
<dbReference type="Pfam" id="PF13244">
    <property type="entry name" value="MbhD"/>
    <property type="match status" value="1"/>
</dbReference>
<keyword evidence="2" id="KW-0813">Transport</keyword>
<feature type="domain" description="MrpA C-terminal/MbhD" evidence="12">
    <location>
        <begin position="657"/>
        <end position="720"/>
    </location>
</feature>
<feature type="domain" description="NADH:quinone oxidoreductase/Mrp antiporter transmembrane" evidence="10">
    <location>
        <begin position="126"/>
        <end position="424"/>
    </location>
</feature>
<dbReference type="Pfam" id="PF00662">
    <property type="entry name" value="Proton_antipo_N"/>
    <property type="match status" value="1"/>
</dbReference>
<sequence>MAVDLATLLAVVGLPFLAAALTPFVYRFLGERTAYYAAAVALACLGLVASLFGTHGAASVQWIPALDVSLRFYVDGLSLLIATLASGVGVLILTYSGAYMHDESGQAKYYAALLAFMGSMLGVAFAADMIVLFLFWELTSLSSYVLIGHYQRAGPSLYASRKSMLITVAGGLFMLAGFLVLHAVSADALGSATWALFGDGGILMPENAAAMQAALAEQGLLVPVVALVGIGAAAKSAQVPLHIWLPNAMEAPTPVSAFLHSATMVKAGVYLVGRLRPLLGGEEWTAAFVALGLLTMTVAAILAVAATDIKELLAYSTASHLGLIIAGFGFTSFYGAETGAFHIVNHALFKAALFLVAGIVAHEAGTRALNELGGLREDLPITAGIAVIAGLGMAGVPPFNGFYSKEFLFKAAWEYATVHGGVAFLVPVVAVFGSVFTFLYSIRFVAMFFGDKPDALGHVHSPPAIMLGPPALLATLAAVVGLGGVTATFGVHLEPLETFVASVIQATGGELGGGAHAVAASGAAGAVAKGSEFTYHLPTSRETLPAATMSAITIVLGAAAYTEYDALHDRLDDLISGPLTANYYYDGLTDGANPFSDRVREAVQTRRLRTYATWTLAAFVVLTLGAYAAAEVAVALPIDELFPVTPPKLATWLVLALAGVGAAMVVRANSHVAGVLTLSILGFMIAIFYILSKAPDLALTQLVVETLLLVIFLLVLDRLPAFYGNVTRSTALRDGVLSVAVGATVATTVLLATATRPDSIATYFVERAYPDGGGSNIVNIILVDFRAFDTMGEIAVVSMAALSIITLIALRERGETQ</sequence>
<proteinExistence type="predicted"/>
<dbReference type="PANTHER" id="PTHR43373">
    <property type="entry name" value="NA(+)/H(+) ANTIPORTER SUBUNIT"/>
    <property type="match status" value="1"/>
</dbReference>
<organism evidence="14 15">
    <name type="scientific">Halorubellus litoreus</name>
    <dbReference type="NCBI Taxonomy" id="755308"/>
    <lineage>
        <taxon>Archaea</taxon>
        <taxon>Methanobacteriati</taxon>
        <taxon>Methanobacteriota</taxon>
        <taxon>Stenosarchaea group</taxon>
        <taxon>Halobacteria</taxon>
        <taxon>Halobacteriales</taxon>
        <taxon>Halorubellaceae</taxon>
        <taxon>Halorubellus</taxon>
    </lineage>
</organism>
<dbReference type="InterPro" id="IPR050616">
    <property type="entry name" value="CPA3_Na-H_Antiporter_A"/>
</dbReference>
<feature type="transmembrane region" description="Helical" evidence="9">
    <location>
        <begin position="343"/>
        <end position="361"/>
    </location>
</feature>
<evidence type="ECO:0000256" key="4">
    <source>
        <dbReference type="ARBA" id="ARBA00022475"/>
    </source>
</evidence>
<comment type="subcellular location">
    <subcellularLocation>
        <location evidence="1">Cell membrane</location>
        <topology evidence="1">Multi-pass membrane protein</topology>
    </subcellularLocation>
</comment>
<evidence type="ECO:0000256" key="6">
    <source>
        <dbReference type="ARBA" id="ARBA00022989"/>
    </source>
</evidence>
<dbReference type="PRINTS" id="PR01434">
    <property type="entry name" value="NADHDHGNASE5"/>
</dbReference>
<dbReference type="GO" id="GO:0005886">
    <property type="term" value="C:plasma membrane"/>
    <property type="evidence" value="ECO:0007669"/>
    <property type="project" value="UniProtKB-SubCell"/>
</dbReference>
<dbReference type="GO" id="GO:0006811">
    <property type="term" value="P:monoatomic ion transport"/>
    <property type="evidence" value="ECO:0007669"/>
    <property type="project" value="UniProtKB-KW"/>
</dbReference>
<feature type="transmembrane region" description="Helical" evidence="9">
    <location>
        <begin position="697"/>
        <end position="716"/>
    </location>
</feature>
<keyword evidence="3" id="KW-0050">Antiport</keyword>
<feature type="transmembrane region" description="Helical" evidence="9">
    <location>
        <begin position="284"/>
        <end position="306"/>
    </location>
</feature>
<feature type="transmembrane region" description="Helical" evidence="9">
    <location>
        <begin position="164"/>
        <end position="197"/>
    </location>
</feature>
<dbReference type="InterPro" id="IPR001750">
    <property type="entry name" value="ND/Mrp_TM"/>
</dbReference>
<evidence type="ECO:0000256" key="7">
    <source>
        <dbReference type="ARBA" id="ARBA00023065"/>
    </source>
</evidence>
<feature type="transmembrane region" description="Helical" evidence="9">
    <location>
        <begin position="649"/>
        <end position="666"/>
    </location>
</feature>
<keyword evidence="5 9" id="KW-0812">Transmembrane</keyword>
<keyword evidence="6 9" id="KW-1133">Transmembrane helix</keyword>
<feature type="transmembrane region" description="Helical" evidence="9">
    <location>
        <begin position="736"/>
        <end position="754"/>
    </location>
</feature>
<feature type="transmembrane region" description="Helical" evidence="9">
    <location>
        <begin position="72"/>
        <end position="97"/>
    </location>
</feature>
<keyword evidence="8 9" id="KW-0472">Membrane</keyword>
<dbReference type="InterPro" id="IPR025383">
    <property type="entry name" value="MrpA_C/MbhD"/>
</dbReference>
<feature type="transmembrane region" description="Helical" evidence="9">
    <location>
        <begin position="608"/>
        <end position="629"/>
    </location>
</feature>
<reference evidence="14 15" key="1">
    <citation type="journal article" date="2019" name="Int. J. Syst. Evol. Microbiol.">
        <title>The Global Catalogue of Microorganisms (GCM) 10K type strain sequencing project: providing services to taxonomists for standard genome sequencing and annotation.</title>
        <authorList>
            <consortium name="The Broad Institute Genomics Platform"/>
            <consortium name="The Broad Institute Genome Sequencing Center for Infectious Disease"/>
            <person name="Wu L."/>
            <person name="Ma J."/>
        </authorList>
    </citation>
    <scope>NUCLEOTIDE SEQUENCE [LARGE SCALE GENOMIC DNA]</scope>
    <source>
        <strain evidence="14 15">GX26</strain>
    </source>
</reference>
<evidence type="ECO:0000313" key="15">
    <source>
        <dbReference type="Proteomes" id="UP001596395"/>
    </source>
</evidence>
<evidence type="ECO:0000256" key="8">
    <source>
        <dbReference type="ARBA" id="ARBA00023136"/>
    </source>
</evidence>
<dbReference type="Proteomes" id="UP001596395">
    <property type="component" value="Unassembled WGS sequence"/>
</dbReference>